<evidence type="ECO:0000256" key="2">
    <source>
        <dbReference type="SAM" id="Phobius"/>
    </source>
</evidence>
<dbReference type="CDD" id="cd19941">
    <property type="entry name" value="TIL"/>
    <property type="match status" value="1"/>
</dbReference>
<dbReference type="RefSeq" id="XP_051362453.1">
    <property type="nucleotide sequence ID" value="XM_051506253.1"/>
</dbReference>
<organism evidence="4 5">
    <name type="scientific">Emericellopsis cladophorae</name>
    <dbReference type="NCBI Taxonomy" id="2686198"/>
    <lineage>
        <taxon>Eukaryota</taxon>
        <taxon>Fungi</taxon>
        <taxon>Dikarya</taxon>
        <taxon>Ascomycota</taxon>
        <taxon>Pezizomycotina</taxon>
        <taxon>Sordariomycetes</taxon>
        <taxon>Hypocreomycetidae</taxon>
        <taxon>Hypocreales</taxon>
        <taxon>Bionectriaceae</taxon>
        <taxon>Emericellopsis</taxon>
    </lineage>
</organism>
<evidence type="ECO:0000256" key="3">
    <source>
        <dbReference type="SAM" id="SignalP"/>
    </source>
</evidence>
<accession>A0A9Q0BDP9</accession>
<evidence type="ECO:0000313" key="4">
    <source>
        <dbReference type="EMBL" id="KAI6781597.1"/>
    </source>
</evidence>
<dbReference type="Proteomes" id="UP001055219">
    <property type="component" value="Unassembled WGS sequence"/>
</dbReference>
<keyword evidence="2" id="KW-0472">Membrane</keyword>
<reference evidence="4" key="2">
    <citation type="submission" date="2022-07" db="EMBL/GenBank/DDBJ databases">
        <authorList>
            <person name="Goncalves M.F.M."/>
            <person name="Hilario S."/>
            <person name="Van De Peer Y."/>
            <person name="Esteves A.C."/>
            <person name="Alves A."/>
        </authorList>
    </citation>
    <scope>NUCLEOTIDE SEQUENCE</scope>
    <source>
        <strain evidence="4">MUM 19.33</strain>
    </source>
</reference>
<feature type="transmembrane region" description="Helical" evidence="2">
    <location>
        <begin position="255"/>
        <end position="277"/>
    </location>
</feature>
<sequence length="568" mass="59830">MRPLGGFIVALTFNVGATWAAEIRHLDGIHRVEKKAETTARAHLPSADAVVDKRAKDNGEDICGTSMKLCPESMKGGCCPENYSCGVSSCYATTKGPSTCGTLVGWYACDQVYGGGCCPDGYLCQTADNCIPPSGSAYTLDCPASHYLCPESMSYGCCPDGMGCAVNQCYSIESSTVTEAVTVTTTEDGERRVFTTRQTTVETPAAPTRLPEVDAGDDDEQFILKVFPSVIAKQTAAPQEDDDDNSSGGLTQGQLAGIVTGAVVFLIVVIVVAFIIIRHLNKVVAAVASSGSHPSNPRPVMKQFRPTDSEIDALSVDPLILSPRVAAVAKNAATTTWSPDALSSTDPTPSSFNGAYVPVSTSQSRHTSFDSQGNVSSYFDAIPGRNSRFSTQTWNPQQSADTKAPLSSGNTASGDSSGTYMHVRHWSHASEEEEDVSDARNVCAAAGTLGVPAAPAPPSLLTELEAKSVVPELVGSPTGEYRRRSSGSNVSISGMLSRHSSSNHQRLRSESTAVTTATGGLDVVDEETNSPTNIARQQQQEQTGQDVQRPGSALSWQQGDDQGHARAG</sequence>
<keyword evidence="2" id="KW-1133">Transmembrane helix</keyword>
<name>A0A9Q0BDP9_9HYPO</name>
<evidence type="ECO:0000313" key="5">
    <source>
        <dbReference type="Proteomes" id="UP001055219"/>
    </source>
</evidence>
<dbReference type="EMBL" id="JAGIXG020000020">
    <property type="protein sequence ID" value="KAI6781597.1"/>
    <property type="molecule type" value="Genomic_DNA"/>
</dbReference>
<feature type="compositionally biased region" description="Polar residues" evidence="1">
    <location>
        <begin position="337"/>
        <end position="357"/>
    </location>
</feature>
<feature type="region of interest" description="Disordered" evidence="1">
    <location>
        <begin position="336"/>
        <end position="357"/>
    </location>
</feature>
<feature type="compositionally biased region" description="Low complexity" evidence="1">
    <location>
        <begin position="537"/>
        <end position="548"/>
    </location>
</feature>
<keyword evidence="5" id="KW-1185">Reference proteome</keyword>
<dbReference type="AlphaFoldDB" id="A0A9Q0BDP9"/>
<proteinExistence type="predicted"/>
<gene>
    <name evidence="4" type="ORF">J7T54_005308</name>
</gene>
<feature type="compositionally biased region" description="Polar residues" evidence="1">
    <location>
        <begin position="486"/>
        <end position="518"/>
    </location>
</feature>
<feature type="chain" id="PRO_5040114732" evidence="3">
    <location>
        <begin position="21"/>
        <end position="568"/>
    </location>
</feature>
<comment type="caution">
    <text evidence="4">The sequence shown here is derived from an EMBL/GenBank/DDBJ whole genome shotgun (WGS) entry which is preliminary data.</text>
</comment>
<feature type="region of interest" description="Disordered" evidence="1">
    <location>
        <begin position="387"/>
        <end position="419"/>
    </location>
</feature>
<evidence type="ECO:0000256" key="1">
    <source>
        <dbReference type="SAM" id="MobiDB-lite"/>
    </source>
</evidence>
<keyword evidence="2" id="KW-0812">Transmembrane</keyword>
<protein>
    <submittedName>
        <fullName evidence="4">Uncharacterized protein</fullName>
    </submittedName>
</protein>
<feature type="signal peptide" evidence="3">
    <location>
        <begin position="1"/>
        <end position="20"/>
    </location>
</feature>
<reference evidence="4" key="1">
    <citation type="journal article" date="2021" name="J Fungi (Basel)">
        <title>Genomic and Metabolomic Analyses of the Marine Fungus Emericellopsis cladophorae: Insights into Saltwater Adaptability Mechanisms and Its Biosynthetic Potential.</title>
        <authorList>
            <person name="Goncalves M.F.M."/>
            <person name="Hilario S."/>
            <person name="Van de Peer Y."/>
            <person name="Esteves A.C."/>
            <person name="Alves A."/>
        </authorList>
    </citation>
    <scope>NUCLEOTIDE SEQUENCE</scope>
    <source>
        <strain evidence="4">MUM 19.33</strain>
    </source>
</reference>
<keyword evidence="3" id="KW-0732">Signal</keyword>
<dbReference type="OrthoDB" id="5292518at2759"/>
<feature type="region of interest" description="Disordered" evidence="1">
    <location>
        <begin position="475"/>
        <end position="568"/>
    </location>
</feature>
<dbReference type="GeneID" id="75831793"/>